<feature type="transmembrane region" description="Helical" evidence="2">
    <location>
        <begin position="41"/>
        <end position="62"/>
    </location>
</feature>
<dbReference type="InterPro" id="IPR036259">
    <property type="entry name" value="MFS_trans_sf"/>
</dbReference>
<evidence type="ECO:0000313" key="3">
    <source>
        <dbReference type="EMBL" id="HIU98232.1"/>
    </source>
</evidence>
<feature type="transmembrane region" description="Helical" evidence="2">
    <location>
        <begin position="301"/>
        <end position="324"/>
    </location>
</feature>
<keyword evidence="2" id="KW-0812">Transmembrane</keyword>
<sequence length="551" mass="59770">MKKNTRPFGFRDKFGYALGDLGCNLSFSLISAFMVDFYTQFIGIPGGIWSVIIILTKVWDGVNDPIMGGIMDGVRIGRSGSKFKPWMMIASVGLTVTGALVFLPIPNAALWLKVTVCIVSYLLWDFSYTLMNVPYGSLSAAITADPLQRTSLSTWRSVGAAAGGGVSMLLPLIVYNDANELRGESLIWIALIMGVFAFVAYMLCIKLTTERVIVPTEKREKINYLKTLKGFVTNRPLLALCLASFASIVFFMSSTQTAKWLFQVHFQNADMITAATIVSYLPLAFFLPFTGKIVKRFGKKVSVGMPFLLSIAASVVMLLVPIPASSAGMWGYIMGLMAIQTGGGMFNLITWAMVNDCIDYQQLKTGMREEGSVYAIYSLFRKIAQGVALSLPLLCMEAVGYDPQADPIYAQDPGVSDAMVRMSIGLTLIGAVIMFIAIMFIYNLGKKEVAAMEKQLDRTVEENAADDAGENLSLDELVGDANGETLPFDELVGDANGETLPFDELVSAPSGETAESKLADAPEGDLPLVDLTSEDETPPPAQTPPETADKE</sequence>
<dbReference type="GO" id="GO:0008643">
    <property type="term" value="P:carbohydrate transport"/>
    <property type="evidence" value="ECO:0007669"/>
    <property type="project" value="InterPro"/>
</dbReference>
<dbReference type="Proteomes" id="UP000886857">
    <property type="component" value="Unassembled WGS sequence"/>
</dbReference>
<reference evidence="3" key="2">
    <citation type="journal article" date="2021" name="PeerJ">
        <title>Extensive microbial diversity within the chicken gut microbiome revealed by metagenomics and culture.</title>
        <authorList>
            <person name="Gilroy R."/>
            <person name="Ravi A."/>
            <person name="Getino M."/>
            <person name="Pursley I."/>
            <person name="Horton D.L."/>
            <person name="Alikhan N.F."/>
            <person name="Baker D."/>
            <person name="Gharbi K."/>
            <person name="Hall N."/>
            <person name="Watson M."/>
            <person name="Adriaenssens E.M."/>
            <person name="Foster-Nyarko E."/>
            <person name="Jarju S."/>
            <person name="Secka A."/>
            <person name="Antonio M."/>
            <person name="Oren A."/>
            <person name="Chaudhuri R.R."/>
            <person name="La Ragione R."/>
            <person name="Hildebrand F."/>
            <person name="Pallen M.J."/>
        </authorList>
    </citation>
    <scope>NUCLEOTIDE SEQUENCE</scope>
    <source>
        <strain evidence="3">10406</strain>
    </source>
</reference>
<comment type="caution">
    <text evidence="3">The sequence shown here is derived from an EMBL/GenBank/DDBJ whole genome shotgun (WGS) entry which is preliminary data.</text>
</comment>
<feature type="transmembrane region" description="Helical" evidence="2">
    <location>
        <begin position="154"/>
        <end position="174"/>
    </location>
</feature>
<proteinExistence type="predicted"/>
<feature type="transmembrane region" description="Helical" evidence="2">
    <location>
        <begin position="111"/>
        <end position="133"/>
    </location>
</feature>
<feature type="transmembrane region" description="Helical" evidence="2">
    <location>
        <begin position="83"/>
        <end position="105"/>
    </location>
</feature>
<dbReference type="GO" id="GO:0006814">
    <property type="term" value="P:sodium ion transport"/>
    <property type="evidence" value="ECO:0007669"/>
    <property type="project" value="InterPro"/>
</dbReference>
<protein>
    <submittedName>
        <fullName evidence="3">MFS transporter</fullName>
    </submittedName>
</protein>
<dbReference type="PANTHER" id="PTHR11328">
    <property type="entry name" value="MAJOR FACILITATOR SUPERFAMILY DOMAIN-CONTAINING PROTEIN"/>
    <property type="match status" value="1"/>
</dbReference>
<feature type="transmembrane region" description="Helical" evidence="2">
    <location>
        <begin position="186"/>
        <end position="209"/>
    </location>
</feature>
<dbReference type="NCBIfam" id="TIGR00792">
    <property type="entry name" value="gph"/>
    <property type="match status" value="1"/>
</dbReference>
<dbReference type="AlphaFoldDB" id="A0A9D1N941"/>
<dbReference type="CDD" id="cd17332">
    <property type="entry name" value="MFS_MelB_like"/>
    <property type="match status" value="1"/>
</dbReference>
<dbReference type="Gene3D" id="1.20.1250.20">
    <property type="entry name" value="MFS general substrate transporter like domains"/>
    <property type="match status" value="2"/>
</dbReference>
<dbReference type="PANTHER" id="PTHR11328:SF24">
    <property type="entry name" value="MAJOR FACILITATOR SUPERFAMILY (MFS) PROFILE DOMAIN-CONTAINING PROTEIN"/>
    <property type="match status" value="1"/>
</dbReference>
<feature type="transmembrane region" description="Helical" evidence="2">
    <location>
        <begin position="271"/>
        <end position="289"/>
    </location>
</feature>
<name>A0A9D1N941_9FIRM</name>
<evidence type="ECO:0000256" key="1">
    <source>
        <dbReference type="SAM" id="MobiDB-lite"/>
    </source>
</evidence>
<accession>A0A9D1N941</accession>
<dbReference type="InterPro" id="IPR039672">
    <property type="entry name" value="MFS_2"/>
</dbReference>
<gene>
    <name evidence="3" type="ORF">IAC73_00100</name>
</gene>
<reference evidence="3" key="1">
    <citation type="submission" date="2020-10" db="EMBL/GenBank/DDBJ databases">
        <authorList>
            <person name="Gilroy R."/>
        </authorList>
    </citation>
    <scope>NUCLEOTIDE SEQUENCE</scope>
    <source>
        <strain evidence="3">10406</strain>
    </source>
</reference>
<feature type="transmembrane region" description="Helical" evidence="2">
    <location>
        <begin position="14"/>
        <end position="35"/>
    </location>
</feature>
<feature type="transmembrane region" description="Helical" evidence="2">
    <location>
        <begin position="419"/>
        <end position="444"/>
    </location>
</feature>
<dbReference type="GO" id="GO:0015293">
    <property type="term" value="F:symporter activity"/>
    <property type="evidence" value="ECO:0007669"/>
    <property type="project" value="InterPro"/>
</dbReference>
<dbReference type="GO" id="GO:0005886">
    <property type="term" value="C:plasma membrane"/>
    <property type="evidence" value="ECO:0007669"/>
    <property type="project" value="TreeGrafter"/>
</dbReference>
<feature type="transmembrane region" description="Helical" evidence="2">
    <location>
        <begin position="374"/>
        <end position="399"/>
    </location>
</feature>
<dbReference type="InterPro" id="IPR001927">
    <property type="entry name" value="Na/Gal_symport"/>
</dbReference>
<dbReference type="EMBL" id="DVOE01000002">
    <property type="protein sequence ID" value="HIU98232.1"/>
    <property type="molecule type" value="Genomic_DNA"/>
</dbReference>
<keyword evidence="2" id="KW-1133">Transmembrane helix</keyword>
<feature type="transmembrane region" description="Helical" evidence="2">
    <location>
        <begin position="330"/>
        <end position="354"/>
    </location>
</feature>
<evidence type="ECO:0000313" key="4">
    <source>
        <dbReference type="Proteomes" id="UP000886857"/>
    </source>
</evidence>
<dbReference type="SUPFAM" id="SSF103473">
    <property type="entry name" value="MFS general substrate transporter"/>
    <property type="match status" value="1"/>
</dbReference>
<keyword evidence="2" id="KW-0472">Membrane</keyword>
<organism evidence="3 4">
    <name type="scientific">Candidatus Limadaptatus stercoripullorum</name>
    <dbReference type="NCBI Taxonomy" id="2840846"/>
    <lineage>
        <taxon>Bacteria</taxon>
        <taxon>Bacillati</taxon>
        <taxon>Bacillota</taxon>
        <taxon>Clostridia</taxon>
        <taxon>Eubacteriales</taxon>
        <taxon>Candidatus Limadaptatus</taxon>
    </lineage>
</organism>
<feature type="region of interest" description="Disordered" evidence="1">
    <location>
        <begin position="507"/>
        <end position="551"/>
    </location>
</feature>
<evidence type="ECO:0000256" key="2">
    <source>
        <dbReference type="SAM" id="Phobius"/>
    </source>
</evidence>
<dbReference type="Pfam" id="PF13347">
    <property type="entry name" value="MFS_2"/>
    <property type="match status" value="1"/>
</dbReference>
<feature type="transmembrane region" description="Helical" evidence="2">
    <location>
        <begin position="230"/>
        <end position="251"/>
    </location>
</feature>